<reference evidence="4" key="1">
    <citation type="submission" date="2017-09" db="EMBL/GenBank/DDBJ databases">
        <title>Depth-based differentiation of microbial function through sediment-hosted aquifers and enrichment of novel symbionts in the deep terrestrial subsurface.</title>
        <authorList>
            <person name="Probst A.J."/>
            <person name="Ladd B."/>
            <person name="Jarett J.K."/>
            <person name="Geller-Mcgrath D.E."/>
            <person name="Sieber C.M.K."/>
            <person name="Emerson J.B."/>
            <person name="Anantharaman K."/>
            <person name="Thomas B.C."/>
            <person name="Malmstrom R."/>
            <person name="Stieglmeier M."/>
            <person name="Klingl A."/>
            <person name="Woyke T."/>
            <person name="Ryan C.M."/>
            <person name="Banfield J.F."/>
        </authorList>
    </citation>
    <scope>NUCLEOTIDE SEQUENCE [LARGE SCALE GENOMIC DNA]</scope>
</reference>
<dbReference type="Proteomes" id="UP000230837">
    <property type="component" value="Unassembled WGS sequence"/>
</dbReference>
<accession>A0A2M7IPE7</accession>
<dbReference type="EMBL" id="PFHR01000071">
    <property type="protein sequence ID" value="PIW97148.1"/>
    <property type="molecule type" value="Genomic_DNA"/>
</dbReference>
<dbReference type="InterPro" id="IPR008972">
    <property type="entry name" value="Cupredoxin"/>
</dbReference>
<dbReference type="Gene3D" id="2.60.40.420">
    <property type="entry name" value="Cupredoxins - blue copper proteins"/>
    <property type="match status" value="1"/>
</dbReference>
<gene>
    <name evidence="3" type="ORF">COZ82_01185</name>
</gene>
<dbReference type="InterPro" id="IPR028096">
    <property type="entry name" value="EfeO_Cupredoxin"/>
</dbReference>
<evidence type="ECO:0000313" key="4">
    <source>
        <dbReference type="Proteomes" id="UP000230837"/>
    </source>
</evidence>
<sequence>MNKTASIILMVAIVIGGIILLSGNSNRNSMGSDGKNVEIRDGIQYITIDARGGYSPNVSTAEAGIPSKLIVSTNGTYDCSAALVIRSANYQEVLPPTGQTEIDIGTPKAGEPLRGTCGMGMYNFVVNFD</sequence>
<keyword evidence="1" id="KW-1133">Transmembrane helix</keyword>
<feature type="transmembrane region" description="Helical" evidence="1">
    <location>
        <begin position="6"/>
        <end position="23"/>
    </location>
</feature>
<comment type="caution">
    <text evidence="3">The sequence shown here is derived from an EMBL/GenBank/DDBJ whole genome shotgun (WGS) entry which is preliminary data.</text>
</comment>
<keyword evidence="1" id="KW-0812">Transmembrane</keyword>
<organism evidence="3 4">
    <name type="scientific">Candidatus Kaiserbacteria bacterium CG_4_8_14_3_um_filter_38_9</name>
    <dbReference type="NCBI Taxonomy" id="1974599"/>
    <lineage>
        <taxon>Bacteria</taxon>
        <taxon>Candidatus Kaiseribacteriota</taxon>
    </lineage>
</organism>
<name>A0A2M7IPE7_9BACT</name>
<evidence type="ECO:0000256" key="1">
    <source>
        <dbReference type="SAM" id="Phobius"/>
    </source>
</evidence>
<feature type="domain" description="EfeO-type cupredoxin-like" evidence="2">
    <location>
        <begin position="44"/>
        <end position="122"/>
    </location>
</feature>
<dbReference type="Pfam" id="PF13473">
    <property type="entry name" value="Cupredoxin_1"/>
    <property type="match status" value="1"/>
</dbReference>
<keyword evidence="1" id="KW-0472">Membrane</keyword>
<proteinExistence type="predicted"/>
<evidence type="ECO:0000259" key="2">
    <source>
        <dbReference type="Pfam" id="PF13473"/>
    </source>
</evidence>
<dbReference type="AlphaFoldDB" id="A0A2M7IPE7"/>
<evidence type="ECO:0000313" key="3">
    <source>
        <dbReference type="EMBL" id="PIW97148.1"/>
    </source>
</evidence>
<protein>
    <recommendedName>
        <fullName evidence="2">EfeO-type cupredoxin-like domain-containing protein</fullName>
    </recommendedName>
</protein>